<dbReference type="RefSeq" id="WP_171198507.1">
    <property type="nucleotide sequence ID" value="NZ_JABEND010000002.1"/>
</dbReference>
<accession>A0A849A2P5</accession>
<dbReference type="AlphaFoldDB" id="A0A849A2P5"/>
<reference evidence="3 4" key="1">
    <citation type="submission" date="2020-05" db="EMBL/GenBank/DDBJ databases">
        <title>Nakamurella sp. DB0629 isolated from air conditioner.</title>
        <authorList>
            <person name="Kim D.H."/>
            <person name="Kim D.-U."/>
        </authorList>
    </citation>
    <scope>NUCLEOTIDE SEQUENCE [LARGE SCALE GENOMIC DNA]</scope>
    <source>
        <strain evidence="3 4">DB0629</strain>
    </source>
</reference>
<name>A0A849A2P5_9ACTN</name>
<feature type="region of interest" description="Disordered" evidence="1">
    <location>
        <begin position="1"/>
        <end position="36"/>
    </location>
</feature>
<protein>
    <submittedName>
        <fullName evidence="3">Uncharacterized protein</fullName>
    </submittedName>
</protein>
<feature type="transmembrane region" description="Helical" evidence="2">
    <location>
        <begin position="114"/>
        <end position="134"/>
    </location>
</feature>
<sequence>MGQSAGVPRSGSPRSGSPRAGSPRARRAARAPHDGGPIGRWLDNTYLLGSFADPRGGRLIARPGVHIASGTGRYYLGCAASVVLVPAWFVWGIITVTRAGDAGMEPAAQTRAWALPGIAFLLILVAISLLKPVLHEPTKTRRRIAKDDIVVLDGRRIGVAELGEVARAAALTGDDRLGDEAFQRARQLAVAAGYARQAANLRRIAEWVAPATGTAAGDLEVTPEQMRRVATDLDNASKDSARSVRDWCADVGPSAGGGRRVPEP</sequence>
<evidence type="ECO:0000313" key="4">
    <source>
        <dbReference type="Proteomes" id="UP000562984"/>
    </source>
</evidence>
<feature type="compositionally biased region" description="Gly residues" evidence="1">
    <location>
        <begin position="254"/>
        <end position="264"/>
    </location>
</feature>
<comment type="caution">
    <text evidence="3">The sequence shown here is derived from an EMBL/GenBank/DDBJ whole genome shotgun (WGS) entry which is preliminary data.</text>
</comment>
<feature type="compositionally biased region" description="Low complexity" evidence="1">
    <location>
        <begin position="1"/>
        <end position="23"/>
    </location>
</feature>
<keyword evidence="2" id="KW-0812">Transmembrane</keyword>
<evidence type="ECO:0000256" key="2">
    <source>
        <dbReference type="SAM" id="Phobius"/>
    </source>
</evidence>
<feature type="region of interest" description="Disordered" evidence="1">
    <location>
        <begin position="234"/>
        <end position="264"/>
    </location>
</feature>
<keyword evidence="2" id="KW-1133">Transmembrane helix</keyword>
<keyword evidence="2" id="KW-0472">Membrane</keyword>
<evidence type="ECO:0000313" key="3">
    <source>
        <dbReference type="EMBL" id="NNG34835.1"/>
    </source>
</evidence>
<dbReference type="Proteomes" id="UP000562984">
    <property type="component" value="Unassembled WGS sequence"/>
</dbReference>
<organism evidence="3 4">
    <name type="scientific">Nakamurella aerolata</name>
    <dbReference type="NCBI Taxonomy" id="1656892"/>
    <lineage>
        <taxon>Bacteria</taxon>
        <taxon>Bacillati</taxon>
        <taxon>Actinomycetota</taxon>
        <taxon>Actinomycetes</taxon>
        <taxon>Nakamurellales</taxon>
        <taxon>Nakamurellaceae</taxon>
        <taxon>Nakamurella</taxon>
    </lineage>
</organism>
<keyword evidence="4" id="KW-1185">Reference proteome</keyword>
<gene>
    <name evidence="3" type="ORF">HKD39_03695</name>
</gene>
<dbReference type="EMBL" id="JABEND010000002">
    <property type="protein sequence ID" value="NNG34835.1"/>
    <property type="molecule type" value="Genomic_DNA"/>
</dbReference>
<feature type="transmembrane region" description="Helical" evidence="2">
    <location>
        <begin position="74"/>
        <end position="94"/>
    </location>
</feature>
<evidence type="ECO:0000256" key="1">
    <source>
        <dbReference type="SAM" id="MobiDB-lite"/>
    </source>
</evidence>
<feature type="compositionally biased region" description="Basic and acidic residues" evidence="1">
    <location>
        <begin position="234"/>
        <end position="248"/>
    </location>
</feature>
<proteinExistence type="predicted"/>